<proteinExistence type="predicted"/>
<keyword evidence="3" id="KW-0479">Metal-binding</keyword>
<dbReference type="GO" id="GO:0051539">
    <property type="term" value="F:4 iron, 4 sulfur cluster binding"/>
    <property type="evidence" value="ECO:0007669"/>
    <property type="project" value="UniProtKB-KW"/>
</dbReference>
<dbReference type="GO" id="GO:0046872">
    <property type="term" value="F:metal ion binding"/>
    <property type="evidence" value="ECO:0007669"/>
    <property type="project" value="UniProtKB-KW"/>
</dbReference>
<dbReference type="InterPro" id="IPR017896">
    <property type="entry name" value="4Fe4S_Fe-S-bd"/>
</dbReference>
<organism evidence="9 10">
    <name type="scientific">Tectimicrobiota bacterium</name>
    <dbReference type="NCBI Taxonomy" id="2528274"/>
    <lineage>
        <taxon>Bacteria</taxon>
        <taxon>Pseudomonadati</taxon>
        <taxon>Nitrospinota/Tectimicrobiota group</taxon>
        <taxon>Candidatus Tectimicrobiota</taxon>
    </lineage>
</organism>
<keyword evidence="7" id="KW-0411">Iron-sulfur</keyword>
<dbReference type="Proteomes" id="UP000772181">
    <property type="component" value="Unassembled WGS sequence"/>
</dbReference>
<keyword evidence="4" id="KW-0677">Repeat</keyword>
<feature type="domain" description="4Fe-4S ferredoxin-type" evidence="8">
    <location>
        <begin position="6"/>
        <end position="34"/>
    </location>
</feature>
<evidence type="ECO:0000256" key="1">
    <source>
        <dbReference type="ARBA" id="ARBA00022448"/>
    </source>
</evidence>
<evidence type="ECO:0000256" key="6">
    <source>
        <dbReference type="ARBA" id="ARBA00023004"/>
    </source>
</evidence>
<keyword evidence="1" id="KW-0813">Transport</keyword>
<dbReference type="SUPFAM" id="SSF54862">
    <property type="entry name" value="4Fe-4S ferredoxins"/>
    <property type="match status" value="1"/>
</dbReference>
<dbReference type="CDD" id="cd10563">
    <property type="entry name" value="CooF_like"/>
    <property type="match status" value="1"/>
</dbReference>
<evidence type="ECO:0000256" key="2">
    <source>
        <dbReference type="ARBA" id="ARBA00022485"/>
    </source>
</evidence>
<accession>A0A933GKY6</accession>
<feature type="domain" description="4Fe-4S ferredoxin-type" evidence="8">
    <location>
        <begin position="87"/>
        <end position="116"/>
    </location>
</feature>
<keyword evidence="6" id="KW-0408">Iron</keyword>
<dbReference type="Gene3D" id="3.30.70.20">
    <property type="match status" value="2"/>
</dbReference>
<dbReference type="PANTHER" id="PTHR43177">
    <property type="entry name" value="PROTEIN NRFC"/>
    <property type="match status" value="1"/>
</dbReference>
<evidence type="ECO:0000256" key="5">
    <source>
        <dbReference type="ARBA" id="ARBA00022982"/>
    </source>
</evidence>
<reference evidence="9" key="1">
    <citation type="submission" date="2020-07" db="EMBL/GenBank/DDBJ databases">
        <title>Huge and variable diversity of episymbiotic CPR bacteria and DPANN archaea in groundwater ecosystems.</title>
        <authorList>
            <person name="He C.Y."/>
            <person name="Keren R."/>
            <person name="Whittaker M."/>
            <person name="Farag I.F."/>
            <person name="Doudna J."/>
            <person name="Cate J.H.D."/>
            <person name="Banfield J.F."/>
        </authorList>
    </citation>
    <scope>NUCLEOTIDE SEQUENCE</scope>
    <source>
        <strain evidence="9">NC_groundwater_1482_Ag_S-0.65um_47_24</strain>
    </source>
</reference>
<protein>
    <submittedName>
        <fullName evidence="9">4Fe-4S dicluster domain-containing protein</fullName>
    </submittedName>
</protein>
<evidence type="ECO:0000256" key="7">
    <source>
        <dbReference type="ARBA" id="ARBA00023014"/>
    </source>
</evidence>
<evidence type="ECO:0000256" key="3">
    <source>
        <dbReference type="ARBA" id="ARBA00022723"/>
    </source>
</evidence>
<evidence type="ECO:0000256" key="4">
    <source>
        <dbReference type="ARBA" id="ARBA00022737"/>
    </source>
</evidence>
<dbReference type="PANTHER" id="PTHR43177:SF5">
    <property type="entry name" value="ANAEROBIC DIMETHYL SULFOXIDE REDUCTASE CHAIN B-RELATED"/>
    <property type="match status" value="1"/>
</dbReference>
<dbReference type="PROSITE" id="PS00198">
    <property type="entry name" value="4FE4S_FER_1"/>
    <property type="match status" value="1"/>
</dbReference>
<dbReference type="AlphaFoldDB" id="A0A933GKY6"/>
<dbReference type="EMBL" id="JACQWF010000136">
    <property type="protein sequence ID" value="MBI4595331.1"/>
    <property type="molecule type" value="Genomic_DNA"/>
</dbReference>
<dbReference type="PROSITE" id="PS51379">
    <property type="entry name" value="4FE4S_FER_2"/>
    <property type="match status" value="2"/>
</dbReference>
<evidence type="ECO:0000313" key="10">
    <source>
        <dbReference type="Proteomes" id="UP000772181"/>
    </source>
</evidence>
<comment type="caution">
    <text evidence="9">The sequence shown here is derived from an EMBL/GenBank/DDBJ whole genome shotgun (WGS) entry which is preliminary data.</text>
</comment>
<dbReference type="InterPro" id="IPR017900">
    <property type="entry name" value="4Fe4S_Fe_S_CS"/>
</dbReference>
<dbReference type="InterPro" id="IPR050954">
    <property type="entry name" value="ET_IronSulfur_Cluster-Binding"/>
</dbReference>
<evidence type="ECO:0000313" key="9">
    <source>
        <dbReference type="EMBL" id="MBI4595331.1"/>
    </source>
</evidence>
<name>A0A933GKY6_UNCTE</name>
<keyword evidence="2" id="KW-0004">4Fe-4S</keyword>
<dbReference type="Pfam" id="PF13247">
    <property type="entry name" value="Fer4_11"/>
    <property type="match status" value="1"/>
</dbReference>
<sequence length="181" mass="19419">MTKAKGMITINVKKCVACKTCELECALAHSPEKDLAKAMRLEVKPQPRISVDPIGSYSVPLQCRHCEDAPCVAVCPTKAMTKLGVEGPVLVDLDSCIGCKACIIVCPFGVIKLSRSGKVISKCDLCIDRLEQGQKPACVSGCPTGCLQFQTVDEVAAEAKKKVGREFLVSIEKVETLHAVK</sequence>
<gene>
    <name evidence="9" type="ORF">HY730_03025</name>
</gene>
<evidence type="ECO:0000259" key="8">
    <source>
        <dbReference type="PROSITE" id="PS51379"/>
    </source>
</evidence>
<keyword evidence="5" id="KW-0249">Electron transport</keyword>